<comment type="caution">
    <text evidence="3">The sequence shown here is derived from an EMBL/GenBank/DDBJ whole genome shotgun (WGS) entry which is preliminary data.</text>
</comment>
<dbReference type="RefSeq" id="WP_150033812.1">
    <property type="nucleotide sequence ID" value="NZ_VWSH01000004.1"/>
</dbReference>
<evidence type="ECO:0008006" key="5">
    <source>
        <dbReference type="Google" id="ProtNLM"/>
    </source>
</evidence>
<evidence type="ECO:0000313" key="4">
    <source>
        <dbReference type="Proteomes" id="UP000323632"/>
    </source>
</evidence>
<name>A0A5M6CGR5_9BACT</name>
<keyword evidence="2" id="KW-0732">Signal</keyword>
<proteinExistence type="predicted"/>
<feature type="signal peptide" evidence="2">
    <location>
        <begin position="1"/>
        <end position="20"/>
    </location>
</feature>
<sequence length="73" mass="8187">MKKLMLAALTVICISGISFSQQDSTMTKNKAQKEQKDNNTKDNKSNSSGKKMKKQKTDSVNSNMDTTTRIETR</sequence>
<evidence type="ECO:0000256" key="2">
    <source>
        <dbReference type="SAM" id="SignalP"/>
    </source>
</evidence>
<dbReference type="EMBL" id="VWSH01000004">
    <property type="protein sequence ID" value="KAA5532309.1"/>
    <property type="molecule type" value="Genomic_DNA"/>
</dbReference>
<feature type="chain" id="PRO_5024330792" description="Pentapeptide MXKDX repeat protein" evidence="2">
    <location>
        <begin position="21"/>
        <end position="73"/>
    </location>
</feature>
<organism evidence="3 4">
    <name type="scientific">Taibaiella lutea</name>
    <dbReference type="NCBI Taxonomy" id="2608001"/>
    <lineage>
        <taxon>Bacteria</taxon>
        <taxon>Pseudomonadati</taxon>
        <taxon>Bacteroidota</taxon>
        <taxon>Chitinophagia</taxon>
        <taxon>Chitinophagales</taxon>
        <taxon>Chitinophagaceae</taxon>
        <taxon>Taibaiella</taxon>
    </lineage>
</organism>
<dbReference type="AlphaFoldDB" id="A0A5M6CGR5"/>
<evidence type="ECO:0000256" key="1">
    <source>
        <dbReference type="SAM" id="MobiDB-lite"/>
    </source>
</evidence>
<dbReference type="Proteomes" id="UP000323632">
    <property type="component" value="Unassembled WGS sequence"/>
</dbReference>
<feature type="compositionally biased region" description="Basic and acidic residues" evidence="1">
    <location>
        <begin position="31"/>
        <end position="44"/>
    </location>
</feature>
<reference evidence="3 4" key="1">
    <citation type="submission" date="2019-09" db="EMBL/GenBank/DDBJ databases">
        <title>Genome sequence and assembly of Taibaiella sp.</title>
        <authorList>
            <person name="Chhetri G."/>
        </authorList>
    </citation>
    <scope>NUCLEOTIDE SEQUENCE [LARGE SCALE GENOMIC DNA]</scope>
    <source>
        <strain evidence="3 4">KVB11</strain>
    </source>
</reference>
<accession>A0A5M6CGR5</accession>
<keyword evidence="4" id="KW-1185">Reference proteome</keyword>
<feature type="region of interest" description="Disordered" evidence="1">
    <location>
        <begin position="21"/>
        <end position="73"/>
    </location>
</feature>
<gene>
    <name evidence="3" type="ORF">F0919_16065</name>
</gene>
<protein>
    <recommendedName>
        <fullName evidence="5">Pentapeptide MXKDX repeat protein</fullName>
    </recommendedName>
</protein>
<evidence type="ECO:0000313" key="3">
    <source>
        <dbReference type="EMBL" id="KAA5532309.1"/>
    </source>
</evidence>